<sequence length="393" mass="45378">MAAVAAGVNQGMEEGQGQERECREADRDAWKKYRDGGRTDHASALRLVNSKHTPKQHKGFHKAHRDRHERHNETQRMRYEAEWDFFNIRDQPVRDLMRRVTEHQYRDEGADVPPPIDLTGKSARHVIAAARLQQETWLTLVRNITDVHRSIPVAHTKSFKMQTIGKKEEKFIHFGPRETYEAKFEGRAYEVESEHRTEGVDEKEVPADSIPQLGMSFVIGLNYYNNDILPDLKGIMCALGGAHPGPGQRRLADLFAQFAKSHSLAGAPELSDEQRDKLFKICFLIMEKEQAQWQSSFFSRFVWQLGMSVSFARLIILFREGKITLHDVFNRYGIYGNHPKIKGKRNTMLESNDCVRARCDAIDQKYAWHMRRPLTKEDAEADLREVYGDEEGV</sequence>
<dbReference type="OrthoDB" id="10669000at2759"/>
<dbReference type="AlphaFoldDB" id="A0A6J1TAC8"/>
<feature type="compositionally biased region" description="Basic and acidic residues" evidence="1">
    <location>
        <begin position="17"/>
        <end position="26"/>
    </location>
</feature>
<dbReference type="GeneID" id="113213709"/>
<accession>A0A6J1TAC8</accession>
<proteinExistence type="predicted"/>
<evidence type="ECO:0000256" key="1">
    <source>
        <dbReference type="SAM" id="MobiDB-lite"/>
    </source>
</evidence>
<name>A0A6J1TAC8_FRAOC</name>
<dbReference type="Proteomes" id="UP000504606">
    <property type="component" value="Unplaced"/>
</dbReference>
<keyword evidence="2" id="KW-1185">Reference proteome</keyword>
<organism evidence="2 3">
    <name type="scientific">Frankliniella occidentalis</name>
    <name type="common">Western flower thrips</name>
    <name type="synonym">Euthrips occidentalis</name>
    <dbReference type="NCBI Taxonomy" id="133901"/>
    <lineage>
        <taxon>Eukaryota</taxon>
        <taxon>Metazoa</taxon>
        <taxon>Ecdysozoa</taxon>
        <taxon>Arthropoda</taxon>
        <taxon>Hexapoda</taxon>
        <taxon>Insecta</taxon>
        <taxon>Pterygota</taxon>
        <taxon>Neoptera</taxon>
        <taxon>Paraneoptera</taxon>
        <taxon>Thysanoptera</taxon>
        <taxon>Terebrantia</taxon>
        <taxon>Thripoidea</taxon>
        <taxon>Thripidae</taxon>
        <taxon>Frankliniella</taxon>
    </lineage>
</organism>
<evidence type="ECO:0000313" key="3">
    <source>
        <dbReference type="RefSeq" id="XP_026288630.1"/>
    </source>
</evidence>
<gene>
    <name evidence="3" type="primary">LOC113213709</name>
</gene>
<dbReference type="KEGG" id="foc:113213709"/>
<protein>
    <submittedName>
        <fullName evidence="3">Uncharacterized protein LOC113213709</fullName>
    </submittedName>
</protein>
<reference evidence="3" key="1">
    <citation type="submission" date="2025-08" db="UniProtKB">
        <authorList>
            <consortium name="RefSeq"/>
        </authorList>
    </citation>
    <scope>IDENTIFICATION</scope>
    <source>
        <tissue evidence="3">Whole organism</tissue>
    </source>
</reference>
<dbReference type="RefSeq" id="XP_026288630.1">
    <property type="nucleotide sequence ID" value="XM_026432845.2"/>
</dbReference>
<evidence type="ECO:0000313" key="2">
    <source>
        <dbReference type="Proteomes" id="UP000504606"/>
    </source>
</evidence>
<feature type="region of interest" description="Disordered" evidence="1">
    <location>
        <begin position="1"/>
        <end position="26"/>
    </location>
</feature>